<evidence type="ECO:0000313" key="2">
    <source>
        <dbReference type="EMBL" id="GAA5164736.1"/>
    </source>
</evidence>
<dbReference type="InterPro" id="IPR013978">
    <property type="entry name" value="MEKHLA"/>
</dbReference>
<dbReference type="InterPro" id="IPR035965">
    <property type="entry name" value="PAS-like_dom_sf"/>
</dbReference>
<dbReference type="EMBL" id="BAABJP010000030">
    <property type="protein sequence ID" value="GAA5164736.1"/>
    <property type="molecule type" value="Genomic_DNA"/>
</dbReference>
<protein>
    <submittedName>
        <fullName evidence="2">MEKHLA domain-containing protein</fullName>
    </submittedName>
</protein>
<feature type="domain" description="MEKHLA" evidence="1">
    <location>
        <begin position="15"/>
        <end position="153"/>
    </location>
</feature>
<dbReference type="RefSeq" id="WP_185062462.1">
    <property type="nucleotide sequence ID" value="NZ_BAABJP010000030.1"/>
</dbReference>
<evidence type="ECO:0000313" key="3">
    <source>
        <dbReference type="Proteomes" id="UP001428817"/>
    </source>
</evidence>
<gene>
    <name evidence="2" type="ORF">GCM10023321_53730</name>
</gene>
<proteinExistence type="predicted"/>
<dbReference type="SUPFAM" id="SSF55785">
    <property type="entry name" value="PYP-like sensor domain (PAS domain)"/>
    <property type="match status" value="1"/>
</dbReference>
<dbReference type="InterPro" id="IPR000014">
    <property type="entry name" value="PAS"/>
</dbReference>
<sequence length="157" mass="17273">MGDGWEPVDAEDPEFAALLVDSHLRVVGRPLVPGPPPGPELARWLYRETPVALLAHRPGADPRFCYANRAAQRHFGYDWAEFVGLPSRLSAADVDRAERARLLSDVARDGFSDDYRGLRVAKSGSQFWIENATVWNLVDAEGRLHGQAAAIRSVSPA</sequence>
<keyword evidence="3" id="KW-1185">Reference proteome</keyword>
<dbReference type="Proteomes" id="UP001428817">
    <property type="component" value="Unassembled WGS sequence"/>
</dbReference>
<name>A0ABP9QNA8_9PSEU</name>
<dbReference type="NCBIfam" id="TIGR00229">
    <property type="entry name" value="sensory_box"/>
    <property type="match status" value="1"/>
</dbReference>
<organism evidence="2 3">
    <name type="scientific">Pseudonocardia eucalypti</name>
    <dbReference type="NCBI Taxonomy" id="648755"/>
    <lineage>
        <taxon>Bacteria</taxon>
        <taxon>Bacillati</taxon>
        <taxon>Actinomycetota</taxon>
        <taxon>Actinomycetes</taxon>
        <taxon>Pseudonocardiales</taxon>
        <taxon>Pseudonocardiaceae</taxon>
        <taxon>Pseudonocardia</taxon>
    </lineage>
</organism>
<dbReference type="Gene3D" id="3.30.450.20">
    <property type="entry name" value="PAS domain"/>
    <property type="match status" value="1"/>
</dbReference>
<reference evidence="3" key="1">
    <citation type="journal article" date="2019" name="Int. J. Syst. Evol. Microbiol.">
        <title>The Global Catalogue of Microorganisms (GCM) 10K type strain sequencing project: providing services to taxonomists for standard genome sequencing and annotation.</title>
        <authorList>
            <consortium name="The Broad Institute Genomics Platform"/>
            <consortium name="The Broad Institute Genome Sequencing Center for Infectious Disease"/>
            <person name="Wu L."/>
            <person name="Ma J."/>
        </authorList>
    </citation>
    <scope>NUCLEOTIDE SEQUENCE [LARGE SCALE GENOMIC DNA]</scope>
    <source>
        <strain evidence="3">JCM 18303</strain>
    </source>
</reference>
<accession>A0ABP9QNA8</accession>
<dbReference type="Pfam" id="PF08670">
    <property type="entry name" value="MEKHLA"/>
    <property type="match status" value="1"/>
</dbReference>
<comment type="caution">
    <text evidence="2">The sequence shown here is derived from an EMBL/GenBank/DDBJ whole genome shotgun (WGS) entry which is preliminary data.</text>
</comment>
<dbReference type="CDD" id="cd00130">
    <property type="entry name" value="PAS"/>
    <property type="match status" value="1"/>
</dbReference>
<evidence type="ECO:0000259" key="1">
    <source>
        <dbReference type="Pfam" id="PF08670"/>
    </source>
</evidence>